<gene>
    <name evidence="2" type="ORF">AC529_04220</name>
</gene>
<dbReference type="Proteomes" id="UP000074382">
    <property type="component" value="Unassembled WGS sequence"/>
</dbReference>
<dbReference type="Gene3D" id="3.10.450.50">
    <property type="match status" value="1"/>
</dbReference>
<feature type="domain" description="DUF4440" evidence="1">
    <location>
        <begin position="9"/>
        <end position="113"/>
    </location>
</feature>
<evidence type="ECO:0000313" key="2">
    <source>
        <dbReference type="EMBL" id="KUP97918.1"/>
    </source>
</evidence>
<evidence type="ECO:0000313" key="3">
    <source>
        <dbReference type="Proteomes" id="UP000074382"/>
    </source>
</evidence>
<proteinExistence type="predicted"/>
<dbReference type="EMBL" id="LGEM01000018">
    <property type="protein sequence ID" value="KUP97918.1"/>
    <property type="molecule type" value="Genomic_DNA"/>
</dbReference>
<protein>
    <recommendedName>
        <fullName evidence="1">DUF4440 domain-containing protein</fullName>
    </recommendedName>
</protein>
<dbReference type="InterPro" id="IPR027843">
    <property type="entry name" value="DUF4440"/>
</dbReference>
<dbReference type="Pfam" id="PF14534">
    <property type="entry name" value="DUF4440"/>
    <property type="match status" value="1"/>
</dbReference>
<organism evidence="2 3">
    <name type="scientific">Thermobifida cellulosilytica TB100</name>
    <dbReference type="NCBI Taxonomy" id="665004"/>
    <lineage>
        <taxon>Bacteria</taxon>
        <taxon>Bacillati</taxon>
        <taxon>Actinomycetota</taxon>
        <taxon>Actinomycetes</taxon>
        <taxon>Streptosporangiales</taxon>
        <taxon>Nocardiopsidaceae</taxon>
        <taxon>Thermobifida</taxon>
    </lineage>
</organism>
<sequence length="125" mass="13779">MADTVTAEILELERRRWAALTSGDTAALRELFSARMTYTHSNAMVDTRDSYLGALDDGTVSYVAVDVADEQVRVFDAAAVVTGSAVIDARAGGRDVRTHARYSAVWAREDGRWAFVCWHSTPQPR</sequence>
<reference evidence="3" key="1">
    <citation type="journal article" date="2017" name="Acta Aliment.">
        <title>Plant polysaccharide degrading enzyme system of Thermpbifida cellulosilytica TB100 revealed by de novo genome project data.</title>
        <authorList>
            <person name="Toth A."/>
            <person name="Baka E."/>
            <person name="Luzics S."/>
            <person name="Bata-Vidacs I."/>
            <person name="Nagy I."/>
            <person name="Balint B."/>
            <person name="Herceg R."/>
            <person name="Olasz F."/>
            <person name="Wilk T."/>
            <person name="Nagy T."/>
            <person name="Kriszt B."/>
            <person name="Nagy I."/>
            <person name="Kukolya J."/>
        </authorList>
    </citation>
    <scope>NUCLEOTIDE SEQUENCE [LARGE SCALE GENOMIC DNA]</scope>
    <source>
        <strain evidence="3">TB100</strain>
    </source>
</reference>
<evidence type="ECO:0000259" key="1">
    <source>
        <dbReference type="Pfam" id="PF14534"/>
    </source>
</evidence>
<dbReference type="PATRIC" id="fig|665004.4.peg.2139"/>
<name>A0A147KKW2_THECS</name>
<dbReference type="AlphaFoldDB" id="A0A147KKW2"/>
<comment type="caution">
    <text evidence="2">The sequence shown here is derived from an EMBL/GenBank/DDBJ whole genome shotgun (WGS) entry which is preliminary data.</text>
</comment>
<dbReference type="InterPro" id="IPR032710">
    <property type="entry name" value="NTF2-like_dom_sf"/>
</dbReference>
<keyword evidence="3" id="KW-1185">Reference proteome</keyword>
<dbReference type="SUPFAM" id="SSF54427">
    <property type="entry name" value="NTF2-like"/>
    <property type="match status" value="1"/>
</dbReference>
<accession>A0A147KKW2</accession>